<protein>
    <submittedName>
        <fullName evidence="1">Uncharacterized protein</fullName>
    </submittedName>
</protein>
<accession>A0AAG5DLT0</accession>
<evidence type="ECO:0000313" key="2">
    <source>
        <dbReference type="Proteomes" id="UP000075880"/>
    </source>
</evidence>
<proteinExistence type="predicted"/>
<organism evidence="1 2">
    <name type="scientific">Anopheles atroparvus</name>
    <name type="common">European mosquito</name>
    <dbReference type="NCBI Taxonomy" id="41427"/>
    <lineage>
        <taxon>Eukaryota</taxon>
        <taxon>Metazoa</taxon>
        <taxon>Ecdysozoa</taxon>
        <taxon>Arthropoda</taxon>
        <taxon>Hexapoda</taxon>
        <taxon>Insecta</taxon>
        <taxon>Pterygota</taxon>
        <taxon>Neoptera</taxon>
        <taxon>Endopterygota</taxon>
        <taxon>Diptera</taxon>
        <taxon>Nematocera</taxon>
        <taxon>Culicoidea</taxon>
        <taxon>Culicidae</taxon>
        <taxon>Anophelinae</taxon>
        <taxon>Anopheles</taxon>
    </lineage>
</organism>
<reference evidence="1" key="1">
    <citation type="submission" date="2024-04" db="UniProtKB">
        <authorList>
            <consortium name="EnsemblMetazoa"/>
        </authorList>
    </citation>
    <scope>IDENTIFICATION</scope>
    <source>
        <strain evidence="1">EBRO</strain>
    </source>
</reference>
<name>A0AAG5DLT0_ANOAO</name>
<sequence>TSTASDVLSIPWPHSCSGELCAKCLIIFLSAPVRGTNCWLALFMVRSVWYKFFFFPFRNSINSCKCK</sequence>
<keyword evidence="2" id="KW-1185">Reference proteome</keyword>
<dbReference type="Proteomes" id="UP000075880">
    <property type="component" value="Unassembled WGS sequence"/>
</dbReference>
<dbReference type="EnsemblMetazoa" id="ENSAATROPT013295">
    <property type="protein sequence ID" value="ENSAATROPP012086"/>
    <property type="gene ID" value="ENSAATROPG010818"/>
</dbReference>
<evidence type="ECO:0000313" key="1">
    <source>
        <dbReference type="EnsemblMetazoa" id="ENSAATROPP012086"/>
    </source>
</evidence>
<dbReference type="AlphaFoldDB" id="A0AAG5DLT0"/>